<evidence type="ECO:0000313" key="3">
    <source>
        <dbReference type="Proteomes" id="UP000639051"/>
    </source>
</evidence>
<dbReference type="RefSeq" id="WP_189695184.1">
    <property type="nucleotide sequence ID" value="NZ_BNCM01000019.1"/>
</dbReference>
<feature type="transmembrane region" description="Helical" evidence="1">
    <location>
        <begin position="74"/>
        <end position="98"/>
    </location>
</feature>
<keyword evidence="1" id="KW-1133">Transmembrane helix</keyword>
<organism evidence="2 3">
    <name type="scientific">Sinomonas cellulolyticus</name>
    <dbReference type="NCBI Taxonomy" id="2801916"/>
    <lineage>
        <taxon>Bacteria</taxon>
        <taxon>Bacillati</taxon>
        <taxon>Actinomycetota</taxon>
        <taxon>Actinomycetes</taxon>
        <taxon>Micrococcales</taxon>
        <taxon>Micrococcaceae</taxon>
        <taxon>Sinomonas</taxon>
    </lineage>
</organism>
<protein>
    <submittedName>
        <fullName evidence="2">Uncharacterized protein</fullName>
    </submittedName>
</protein>
<dbReference type="Proteomes" id="UP000639051">
    <property type="component" value="Unassembled WGS sequence"/>
</dbReference>
<comment type="caution">
    <text evidence="2">The sequence shown here is derived from an EMBL/GenBank/DDBJ whole genome shotgun (WGS) entry which is preliminary data.</text>
</comment>
<evidence type="ECO:0000313" key="2">
    <source>
        <dbReference type="EMBL" id="MBL0706932.1"/>
    </source>
</evidence>
<dbReference type="EMBL" id="JAERRC010000040">
    <property type="protein sequence ID" value="MBL0706932.1"/>
    <property type="molecule type" value="Genomic_DNA"/>
</dbReference>
<sequence length="118" mass="13084">MGTNASNMHRWYRKNFRGHALSITQLAIEFEDRDLQRALLNGHITRRIATIGDIRAYALLPYEKRVAALNAARYASAFNAASATPVVLALIALCVAFVPKQAEGLYFQRCNSDTGGTR</sequence>
<evidence type="ECO:0000256" key="1">
    <source>
        <dbReference type="SAM" id="Phobius"/>
    </source>
</evidence>
<reference evidence="2 3" key="1">
    <citation type="submission" date="2021-01" db="EMBL/GenBank/DDBJ databases">
        <title>Genome public.</title>
        <authorList>
            <person name="Liu C."/>
            <person name="Sun Q."/>
        </authorList>
    </citation>
    <scope>NUCLEOTIDE SEQUENCE [LARGE SCALE GENOMIC DNA]</scope>
    <source>
        <strain evidence="2 3">JC656</strain>
    </source>
</reference>
<proteinExistence type="predicted"/>
<keyword evidence="1" id="KW-0472">Membrane</keyword>
<gene>
    <name evidence="2" type="ORF">JJE72_15660</name>
</gene>
<accession>A0ABS1K7Q3</accession>
<keyword evidence="3" id="KW-1185">Reference proteome</keyword>
<name>A0ABS1K7Q3_9MICC</name>
<keyword evidence="1" id="KW-0812">Transmembrane</keyword>